<dbReference type="FunFam" id="3.40.50.2000:FF:000119">
    <property type="entry name" value="Glycosyl transferase group 1"/>
    <property type="match status" value="1"/>
</dbReference>
<feature type="domain" description="Glycosyl transferase family 1" evidence="2">
    <location>
        <begin position="196"/>
        <end position="356"/>
    </location>
</feature>
<proteinExistence type="predicted"/>
<dbReference type="PANTHER" id="PTHR46401:SF2">
    <property type="entry name" value="GLYCOSYLTRANSFERASE WBBK-RELATED"/>
    <property type="match status" value="1"/>
</dbReference>
<dbReference type="RefSeq" id="WP_284075011.1">
    <property type="nucleotide sequence ID" value="NZ_JAQTJH010000013.1"/>
</dbReference>
<dbReference type="Proteomes" id="UP001237843">
    <property type="component" value="Unassembled WGS sequence"/>
</dbReference>
<keyword evidence="1" id="KW-0808">Transferase</keyword>
<evidence type="ECO:0000313" key="3">
    <source>
        <dbReference type="EMBL" id="MDK2062890.1"/>
    </source>
</evidence>
<dbReference type="CDD" id="cd03809">
    <property type="entry name" value="GT4_MtfB-like"/>
    <property type="match status" value="1"/>
</dbReference>
<dbReference type="InterPro" id="IPR001296">
    <property type="entry name" value="Glyco_trans_1"/>
</dbReference>
<organism evidence="3 4">
    <name type="scientific">Aliarcobacter butzleri</name>
    <dbReference type="NCBI Taxonomy" id="28197"/>
    <lineage>
        <taxon>Bacteria</taxon>
        <taxon>Pseudomonadati</taxon>
        <taxon>Campylobacterota</taxon>
        <taxon>Epsilonproteobacteria</taxon>
        <taxon>Campylobacterales</taxon>
        <taxon>Arcobacteraceae</taxon>
        <taxon>Aliarcobacter</taxon>
    </lineage>
</organism>
<dbReference type="Gene3D" id="3.40.50.2000">
    <property type="entry name" value="Glycogen Phosphorylase B"/>
    <property type="match status" value="2"/>
</dbReference>
<protein>
    <submittedName>
        <fullName evidence="3">Glycosyltransferase family 1 protein</fullName>
    </submittedName>
</protein>
<evidence type="ECO:0000313" key="4">
    <source>
        <dbReference type="Proteomes" id="UP001237843"/>
    </source>
</evidence>
<dbReference type="Pfam" id="PF00534">
    <property type="entry name" value="Glycos_transf_1"/>
    <property type="match status" value="1"/>
</dbReference>
<gene>
    <name evidence="3" type="ORF">PT520_10200</name>
</gene>
<reference evidence="3" key="1">
    <citation type="journal article" date="2023" name="Antibiotics">
        <title>Genomic Characterization of Antibiotic-Resistant Campylobacterales Isolated from Chilean Poultry Meat.</title>
        <authorList>
            <person name="Concha-Toloza M."/>
            <person name="Lopez-Cantillo M."/>
            <person name="Molina-Mora J.A."/>
            <person name="Collado L."/>
        </authorList>
    </citation>
    <scope>NUCLEOTIDE SEQUENCE</scope>
    <source>
        <strain evidence="3">FR1p273A</strain>
    </source>
</reference>
<dbReference type="GO" id="GO:0016757">
    <property type="term" value="F:glycosyltransferase activity"/>
    <property type="evidence" value="ECO:0007669"/>
    <property type="project" value="InterPro"/>
</dbReference>
<dbReference type="PANTHER" id="PTHR46401">
    <property type="entry name" value="GLYCOSYLTRANSFERASE WBBK-RELATED"/>
    <property type="match status" value="1"/>
</dbReference>
<sequence>MKIAIDARMLQYSRVGISVYVENLILNLVKNFKDIELHLIFAKNLKTLNIFDKYENIKSYYVAPSYSEYFKRELWEFKNLAQFLDSIDVDLYHSPNYYLPYIVKPKVPMVVTMYDASLFAVPQYYKFFHKFLGKIHIYFSSKVATRFIFGSAHAKSEFVKYLGKNIVNKGTYIYIGLPNEINNQNEIKSESIQISKEKYNIKDKYIIAIGSVHPRKNYERLIEAMSDERLQDYTLVICGSIAWKSDSVFEKIKKLNLEKRVIITNYIETEDMQNLLSGAELMAYPSFYEGFGIPPLEAFAYNIPVVTSNTSSIPEVVGDAAVLFNPFDVKDMSDKIINVLNSNDLKTDLIAKGKERLNFFSWDKCAKEHMNIYLEALKEKRGL</sequence>
<dbReference type="GO" id="GO:0009103">
    <property type="term" value="P:lipopolysaccharide biosynthetic process"/>
    <property type="evidence" value="ECO:0007669"/>
    <property type="project" value="TreeGrafter"/>
</dbReference>
<dbReference type="SUPFAM" id="SSF53756">
    <property type="entry name" value="UDP-Glycosyltransferase/glycogen phosphorylase"/>
    <property type="match status" value="1"/>
</dbReference>
<evidence type="ECO:0000256" key="1">
    <source>
        <dbReference type="ARBA" id="ARBA00022679"/>
    </source>
</evidence>
<reference evidence="3" key="2">
    <citation type="submission" date="2023-02" db="EMBL/GenBank/DDBJ databases">
        <authorList>
            <person name="Concha-Toloza M."/>
            <person name="Lopez-Cantillo M."/>
            <person name="Molina-Mora J."/>
            <person name="Collado L."/>
        </authorList>
    </citation>
    <scope>NUCLEOTIDE SEQUENCE</scope>
    <source>
        <strain evidence="3">FR1p273A</strain>
    </source>
</reference>
<dbReference type="EMBL" id="JAQTJH010000013">
    <property type="protein sequence ID" value="MDK2062890.1"/>
    <property type="molecule type" value="Genomic_DNA"/>
</dbReference>
<comment type="caution">
    <text evidence="3">The sequence shown here is derived from an EMBL/GenBank/DDBJ whole genome shotgun (WGS) entry which is preliminary data.</text>
</comment>
<name>A0AAW6VR09_9BACT</name>
<accession>A0AAW6VR09</accession>
<dbReference type="AlphaFoldDB" id="A0AAW6VR09"/>
<evidence type="ECO:0000259" key="2">
    <source>
        <dbReference type="Pfam" id="PF00534"/>
    </source>
</evidence>